<evidence type="ECO:0000256" key="3">
    <source>
        <dbReference type="ARBA" id="ARBA00023015"/>
    </source>
</evidence>
<dbReference type="GO" id="GO:0006357">
    <property type="term" value="P:regulation of transcription by RNA polymerase II"/>
    <property type="evidence" value="ECO:0007669"/>
    <property type="project" value="InterPro"/>
</dbReference>
<evidence type="ECO:0000313" key="7">
    <source>
        <dbReference type="Proteomes" id="UP000054481"/>
    </source>
</evidence>
<organism evidence="6 7">
    <name type="scientific">Hirsutella minnesotensis 3608</name>
    <dbReference type="NCBI Taxonomy" id="1043627"/>
    <lineage>
        <taxon>Eukaryota</taxon>
        <taxon>Fungi</taxon>
        <taxon>Dikarya</taxon>
        <taxon>Ascomycota</taxon>
        <taxon>Pezizomycotina</taxon>
        <taxon>Sordariomycetes</taxon>
        <taxon>Hypocreomycetidae</taxon>
        <taxon>Hypocreales</taxon>
        <taxon>Ophiocordycipitaceae</taxon>
        <taxon>Hirsutella</taxon>
    </lineage>
</organism>
<comment type="similarity">
    <text evidence="2">Belongs to the Mediator complex subunit 22 family.</text>
</comment>
<dbReference type="Pfam" id="PF06179">
    <property type="entry name" value="Med22"/>
    <property type="match status" value="1"/>
</dbReference>
<keyword evidence="3" id="KW-0805">Transcription regulation</keyword>
<keyword evidence="7" id="KW-1185">Reference proteome</keyword>
<reference evidence="6 7" key="1">
    <citation type="journal article" date="2014" name="Genome Biol. Evol.">
        <title>Comparative genomics and transcriptomics analyses reveal divergent lifestyle features of nematode endoparasitic fungus Hirsutella minnesotensis.</title>
        <authorList>
            <person name="Lai Y."/>
            <person name="Liu K."/>
            <person name="Zhang X."/>
            <person name="Zhang X."/>
            <person name="Li K."/>
            <person name="Wang N."/>
            <person name="Shu C."/>
            <person name="Wu Y."/>
            <person name="Wang C."/>
            <person name="Bushley K.E."/>
            <person name="Xiang M."/>
            <person name="Liu X."/>
        </authorList>
    </citation>
    <scope>NUCLEOTIDE SEQUENCE [LARGE SCALE GENOMIC DNA]</scope>
    <source>
        <strain evidence="6 7">3608</strain>
    </source>
</reference>
<keyword evidence="5" id="KW-0539">Nucleus</keyword>
<keyword evidence="4" id="KW-0804">Transcription</keyword>
<proteinExistence type="inferred from homology"/>
<dbReference type="EMBL" id="KQ030511">
    <property type="protein sequence ID" value="KJZ76363.1"/>
    <property type="molecule type" value="Genomic_DNA"/>
</dbReference>
<name>A0A0F7ZVC3_9HYPO</name>
<protein>
    <submittedName>
        <fullName evidence="6">Uncharacterized protein</fullName>
    </submittedName>
</protein>
<dbReference type="AlphaFoldDB" id="A0A0F7ZVC3"/>
<evidence type="ECO:0000256" key="4">
    <source>
        <dbReference type="ARBA" id="ARBA00023163"/>
    </source>
</evidence>
<evidence type="ECO:0000256" key="1">
    <source>
        <dbReference type="ARBA" id="ARBA00004123"/>
    </source>
</evidence>
<evidence type="ECO:0000256" key="2">
    <source>
        <dbReference type="ARBA" id="ARBA00005942"/>
    </source>
</evidence>
<comment type="subcellular location">
    <subcellularLocation>
        <location evidence="1">Nucleus</location>
    </subcellularLocation>
</comment>
<evidence type="ECO:0000256" key="5">
    <source>
        <dbReference type="ARBA" id="ARBA00023242"/>
    </source>
</evidence>
<accession>A0A0F7ZVC3</accession>
<dbReference type="OrthoDB" id="203279at2759"/>
<dbReference type="InterPro" id="IPR009332">
    <property type="entry name" value="Med22"/>
</dbReference>
<sequence length="146" mass="15948">MDRSQPSHANLLDVHDRLIADILTHYRTLMMLATDQADGETNNARPEVVAVAGISMSMAFDGLYTSIKELLALSRRVKELWVFGPLGQGDPDHRAREAQVESDVARVSALLNDLEAFNMHALAQSHGGSWARLVKDAPAAASADER</sequence>
<dbReference type="Proteomes" id="UP000054481">
    <property type="component" value="Unassembled WGS sequence"/>
</dbReference>
<evidence type="ECO:0000313" key="6">
    <source>
        <dbReference type="EMBL" id="KJZ76363.1"/>
    </source>
</evidence>
<dbReference type="GO" id="GO:0003712">
    <property type="term" value="F:transcription coregulator activity"/>
    <property type="evidence" value="ECO:0007669"/>
    <property type="project" value="InterPro"/>
</dbReference>
<dbReference type="GO" id="GO:0016592">
    <property type="term" value="C:mediator complex"/>
    <property type="evidence" value="ECO:0007669"/>
    <property type="project" value="InterPro"/>
</dbReference>
<gene>
    <name evidence="6" type="ORF">HIM_04092</name>
</gene>